<keyword evidence="3" id="KW-1185">Reference proteome</keyword>
<protein>
    <submittedName>
        <fullName evidence="2">Dimer_Tnp_hAT domain-containing protein</fullName>
    </submittedName>
</protein>
<dbReference type="Pfam" id="PF05699">
    <property type="entry name" value="Dimer_Tnp_hAT"/>
    <property type="match status" value="1"/>
</dbReference>
<gene>
    <name evidence="2" type="ORF">CFOL_v3_13321</name>
</gene>
<feature type="non-terminal residue" evidence="2">
    <location>
        <position position="1"/>
    </location>
</feature>
<dbReference type="InParanoid" id="A0A1Q3BP83"/>
<dbReference type="STRING" id="3775.A0A1Q3BP83"/>
<reference evidence="3" key="1">
    <citation type="submission" date="2016-04" db="EMBL/GenBank/DDBJ databases">
        <title>Cephalotus genome sequencing.</title>
        <authorList>
            <person name="Fukushima K."/>
            <person name="Hasebe M."/>
            <person name="Fang X."/>
        </authorList>
    </citation>
    <scope>NUCLEOTIDE SEQUENCE [LARGE SCALE GENOMIC DNA]</scope>
    <source>
        <strain evidence="3">cv. St1</strain>
    </source>
</reference>
<accession>A0A1Q3BP83</accession>
<evidence type="ECO:0000313" key="2">
    <source>
        <dbReference type="EMBL" id="GAV69820.1"/>
    </source>
</evidence>
<dbReference type="InterPro" id="IPR012337">
    <property type="entry name" value="RNaseH-like_sf"/>
</dbReference>
<dbReference type="OrthoDB" id="2017576at2759"/>
<name>A0A1Q3BP83_CEPFO</name>
<dbReference type="GO" id="GO:0046983">
    <property type="term" value="F:protein dimerization activity"/>
    <property type="evidence" value="ECO:0007669"/>
    <property type="project" value="InterPro"/>
</dbReference>
<evidence type="ECO:0000313" key="3">
    <source>
        <dbReference type="Proteomes" id="UP000187406"/>
    </source>
</evidence>
<dbReference type="Proteomes" id="UP000187406">
    <property type="component" value="Unassembled WGS sequence"/>
</dbReference>
<feature type="domain" description="HAT C-terminal dimerisation" evidence="1">
    <location>
        <begin position="82"/>
        <end position="163"/>
    </location>
</feature>
<organism evidence="2 3">
    <name type="scientific">Cephalotus follicularis</name>
    <name type="common">Albany pitcher plant</name>
    <dbReference type="NCBI Taxonomy" id="3775"/>
    <lineage>
        <taxon>Eukaryota</taxon>
        <taxon>Viridiplantae</taxon>
        <taxon>Streptophyta</taxon>
        <taxon>Embryophyta</taxon>
        <taxon>Tracheophyta</taxon>
        <taxon>Spermatophyta</taxon>
        <taxon>Magnoliopsida</taxon>
        <taxon>eudicotyledons</taxon>
        <taxon>Gunneridae</taxon>
        <taxon>Pentapetalae</taxon>
        <taxon>rosids</taxon>
        <taxon>fabids</taxon>
        <taxon>Oxalidales</taxon>
        <taxon>Cephalotaceae</taxon>
        <taxon>Cephalotus</taxon>
    </lineage>
</organism>
<comment type="caution">
    <text evidence="2">The sequence shown here is derived from an EMBL/GenBank/DDBJ whole genome shotgun (WGS) entry which is preliminary data.</text>
</comment>
<dbReference type="EMBL" id="BDDD01000754">
    <property type="protein sequence ID" value="GAV69820.1"/>
    <property type="molecule type" value="Genomic_DNA"/>
</dbReference>
<proteinExistence type="predicted"/>
<dbReference type="AlphaFoldDB" id="A0A1Q3BP83"/>
<evidence type="ECO:0000259" key="1">
    <source>
        <dbReference type="Pfam" id="PF05699"/>
    </source>
</evidence>
<dbReference type="SUPFAM" id="SSF53098">
    <property type="entry name" value="Ribonuclease H-like"/>
    <property type="match status" value="1"/>
</dbReference>
<sequence>DVVYNILIDQWTKSSTPLHCTAHSLNPRYYSKEWLNAVSGHVSPHKDVELSEERNKCLRRYFLDVEERRLVNQEIARFSGGLDAFGSFDSLEDRWVLDPKAWWLVHGSSAPILQNLALKPLGQPSSSSCCKRNWSTYSFIHSMRRNKISPKRADDLVFIHTNLCLLSRNDADYKQGECKLWDIGGDAFDSFDNGAGVLEIASLSLDEPTMETMLFTDDGDGNDDAVTLES</sequence>
<dbReference type="InterPro" id="IPR008906">
    <property type="entry name" value="HATC_C_dom"/>
</dbReference>